<evidence type="ECO:0000313" key="2">
    <source>
        <dbReference type="EMBL" id="WKN38804.1"/>
    </source>
</evidence>
<protein>
    <submittedName>
        <fullName evidence="2">PA2169 family four-helix-bundle protein</fullName>
    </submittedName>
</protein>
<dbReference type="InterPro" id="IPR016920">
    <property type="entry name" value="UCP029477"/>
</dbReference>
<sequence>METNKQAIKILNELLKKNYDAIRGYYEAAENVRSSLLASFLEQNAEIRQGYAEEIMDEVYALNGEPVESTSLASNLHRAWINLKTAIVNDKEEAVLEECIRGEKAALDDYEKALMNESLPITTMELLEEQRDQIAATLDELRSMEEAVD</sequence>
<proteinExistence type="predicted"/>
<dbReference type="InterPro" id="IPR011971">
    <property type="entry name" value="CHP02284"/>
</dbReference>
<dbReference type="InterPro" id="IPR009078">
    <property type="entry name" value="Ferritin-like_SF"/>
</dbReference>
<name>A0AA49GUL0_9BACT</name>
<dbReference type="SUPFAM" id="SSF47240">
    <property type="entry name" value="Ferritin-like"/>
    <property type="match status" value="1"/>
</dbReference>
<gene>
    <name evidence="2" type="ORF">K4G66_08820</name>
</gene>
<dbReference type="NCBIfam" id="TIGR02284">
    <property type="entry name" value="PA2169 family four-helix-bundle protein"/>
    <property type="match status" value="1"/>
</dbReference>
<dbReference type="EMBL" id="CP120682">
    <property type="protein sequence ID" value="WKN38804.1"/>
    <property type="molecule type" value="Genomic_DNA"/>
</dbReference>
<reference evidence="2" key="1">
    <citation type="journal article" date="2023" name="Comput. Struct. Biotechnol. J.">
        <title>Discovery of a novel marine Bacteroidetes with a rich repertoire of carbohydrate-active enzymes.</title>
        <authorList>
            <person name="Chen B."/>
            <person name="Liu G."/>
            <person name="Chen Q."/>
            <person name="Wang H."/>
            <person name="Liu L."/>
            <person name="Tang K."/>
        </authorList>
    </citation>
    <scope>NUCLEOTIDE SEQUENCE</scope>
    <source>
        <strain evidence="2">TK19036</strain>
    </source>
</reference>
<dbReference type="PIRSF" id="PIRSF029477">
    <property type="entry name" value="UCP029477"/>
    <property type="match status" value="1"/>
</dbReference>
<reference evidence="2" key="2">
    <citation type="journal article" date="2024" name="Antonie Van Leeuwenhoek">
        <title>Roseihalotalea indica gen. nov., sp. nov., a halophilic Bacteroidetes from mesopelagic Southwest Indian Ocean with higher carbohydrate metabolic potential.</title>
        <authorList>
            <person name="Chen B."/>
            <person name="Zhang M."/>
            <person name="Lin D."/>
            <person name="Ye J."/>
            <person name="Tang K."/>
        </authorList>
    </citation>
    <scope>NUCLEOTIDE SEQUENCE</scope>
    <source>
        <strain evidence="2">TK19036</strain>
    </source>
</reference>
<organism evidence="2">
    <name type="scientific">Roseihalotalea indica</name>
    <dbReference type="NCBI Taxonomy" id="2867963"/>
    <lineage>
        <taxon>Bacteria</taxon>
        <taxon>Pseudomonadati</taxon>
        <taxon>Bacteroidota</taxon>
        <taxon>Cytophagia</taxon>
        <taxon>Cytophagales</taxon>
        <taxon>Catalimonadaceae</taxon>
        <taxon>Roseihalotalea</taxon>
    </lineage>
</organism>
<dbReference type="InterPro" id="IPR019052">
    <property type="entry name" value="DUF2383"/>
</dbReference>
<feature type="domain" description="DUF2383" evidence="1">
    <location>
        <begin position="6"/>
        <end position="115"/>
    </location>
</feature>
<accession>A0AA49GUL0</accession>
<evidence type="ECO:0000259" key="1">
    <source>
        <dbReference type="Pfam" id="PF09537"/>
    </source>
</evidence>
<dbReference type="AlphaFoldDB" id="A0AA49GUL0"/>
<dbReference type="Gene3D" id="1.20.1260.10">
    <property type="match status" value="1"/>
</dbReference>
<dbReference type="InterPro" id="IPR012347">
    <property type="entry name" value="Ferritin-like"/>
</dbReference>
<dbReference type="Pfam" id="PF09537">
    <property type="entry name" value="DUF2383"/>
    <property type="match status" value="1"/>
</dbReference>